<dbReference type="PANTHER" id="PTHR36842">
    <property type="entry name" value="PROTEIN TOLB HOMOLOG"/>
    <property type="match status" value="1"/>
</dbReference>
<feature type="signal peptide" evidence="2">
    <location>
        <begin position="1"/>
        <end position="26"/>
    </location>
</feature>
<dbReference type="InterPro" id="IPR013783">
    <property type="entry name" value="Ig-like_fold"/>
</dbReference>
<keyword evidence="2" id="KW-0732">Signal</keyword>
<evidence type="ECO:0000256" key="2">
    <source>
        <dbReference type="SAM" id="SignalP"/>
    </source>
</evidence>
<sequence length="575" mass="62048">MSSKTLYSSLFSGAALLCLLNGHVFAGQTTQVSVASNVVPVNTNGFYNPKMSADGRFVAFSSKLCSWITTPNQTTYQITDIFVQDQLTHKTERIISKFKGCLLNISADGRYISFIEQVPFGIAGIITAGLGSGELHIYDRLTHKTQLSNAIKNKSGQSIQISANTRYIAFHDNYNNFGSANASKTGMSIHDLLTGKTTQVVNDEASGAVSGDIVITIHSSYPLSFSSDGRYLLFESAASKIVKNDTNKETDIFLYDQVTRKIERVNVSSKGIQGKNNNNELFSNASITPDNRYIVFSSSASNLVAGDTNGKSDLFIRDQLTRKTERINTTNGKQANGGVGGVDGSVPSVHPVRISADGRYVAFTSYASNLVTGDTNKYPDIFIHDRTTHKTERVNVTSKGAQAGLSNPFSMDMDFNFNMSADGRFIAFASSAYMVDGDTNKNSDIFVRDHLLDTHHHADLAITPTTKPITLKPNTTGNYFYTIANNGKDVVPDVSLIHLVSGGSAVSFKPSQGKCTASVIETVCHLGRLAAGQKLTLQATVKAQSTSVNQQITVSGAPVDNVPNNNYISVTTPAR</sequence>
<dbReference type="OrthoDB" id="6396276at2"/>
<dbReference type="InterPro" id="IPR011042">
    <property type="entry name" value="6-blade_b-propeller_TolB-like"/>
</dbReference>
<dbReference type="Gene3D" id="2.60.40.10">
    <property type="entry name" value="Immunoglobulins"/>
    <property type="match status" value="1"/>
</dbReference>
<name>A0A1R4HAG1_9GAMM</name>
<dbReference type="Pfam" id="PF01345">
    <property type="entry name" value="DUF11"/>
    <property type="match status" value="1"/>
</dbReference>
<dbReference type="Pfam" id="PF07676">
    <property type="entry name" value="PD40"/>
    <property type="match status" value="2"/>
</dbReference>
<dbReference type="RefSeq" id="WP_087143581.1">
    <property type="nucleotide sequence ID" value="NZ_FUKI01000109.1"/>
</dbReference>
<dbReference type="SUPFAM" id="SSF82171">
    <property type="entry name" value="DPP6 N-terminal domain-like"/>
    <property type="match status" value="1"/>
</dbReference>
<dbReference type="AlphaFoldDB" id="A0A1R4HAG1"/>
<feature type="domain" description="DUF11" evidence="3">
    <location>
        <begin position="459"/>
        <end position="571"/>
    </location>
</feature>
<dbReference type="InterPro" id="IPR001434">
    <property type="entry name" value="OmcB-like_DUF11"/>
</dbReference>
<evidence type="ECO:0000259" key="3">
    <source>
        <dbReference type="Pfam" id="PF01345"/>
    </source>
</evidence>
<proteinExistence type="inferred from homology"/>
<dbReference type="InterPro" id="IPR011659">
    <property type="entry name" value="WD40"/>
</dbReference>
<organism evidence="4 5">
    <name type="scientific">Crenothrix polyspora</name>
    <dbReference type="NCBI Taxonomy" id="360316"/>
    <lineage>
        <taxon>Bacteria</taxon>
        <taxon>Pseudomonadati</taxon>
        <taxon>Pseudomonadota</taxon>
        <taxon>Gammaproteobacteria</taxon>
        <taxon>Methylococcales</taxon>
        <taxon>Crenotrichaceae</taxon>
        <taxon>Crenothrix</taxon>
    </lineage>
</organism>
<evidence type="ECO:0000313" key="4">
    <source>
        <dbReference type="EMBL" id="SJM92850.1"/>
    </source>
</evidence>
<protein>
    <submittedName>
        <fullName evidence="4">Putative WD40 domain protein beta Propeller</fullName>
    </submittedName>
</protein>
<dbReference type="PANTHER" id="PTHR36842:SF1">
    <property type="entry name" value="PROTEIN TOLB"/>
    <property type="match status" value="1"/>
</dbReference>
<accession>A0A1R4HAG1</accession>
<dbReference type="Gene3D" id="2.120.10.30">
    <property type="entry name" value="TolB, C-terminal domain"/>
    <property type="match status" value="1"/>
</dbReference>
<feature type="chain" id="PRO_5012706762" evidence="2">
    <location>
        <begin position="27"/>
        <end position="575"/>
    </location>
</feature>
<keyword evidence="5" id="KW-1185">Reference proteome</keyword>
<dbReference type="Proteomes" id="UP000195667">
    <property type="component" value="Unassembled WGS sequence"/>
</dbReference>
<dbReference type="EMBL" id="FUKI01000109">
    <property type="protein sequence ID" value="SJM92850.1"/>
    <property type="molecule type" value="Genomic_DNA"/>
</dbReference>
<reference evidence="5" key="1">
    <citation type="submission" date="2017-02" db="EMBL/GenBank/DDBJ databases">
        <authorList>
            <person name="Daims H."/>
        </authorList>
    </citation>
    <scope>NUCLEOTIDE SEQUENCE [LARGE SCALE GENOMIC DNA]</scope>
</reference>
<evidence type="ECO:0000313" key="5">
    <source>
        <dbReference type="Proteomes" id="UP000195667"/>
    </source>
</evidence>
<evidence type="ECO:0000256" key="1">
    <source>
        <dbReference type="ARBA" id="ARBA00009820"/>
    </source>
</evidence>
<comment type="similarity">
    <text evidence="1">Belongs to the TolB family.</text>
</comment>
<gene>
    <name evidence="4" type="ORF">CRENPOLYSF1_340014</name>
</gene>